<dbReference type="Pfam" id="PF00613">
    <property type="entry name" value="PI3Ka"/>
    <property type="match status" value="1"/>
</dbReference>
<organism evidence="12 13">
    <name type="scientific">Nesidiocoris tenuis</name>
    <dbReference type="NCBI Taxonomy" id="355587"/>
    <lineage>
        <taxon>Eukaryota</taxon>
        <taxon>Metazoa</taxon>
        <taxon>Ecdysozoa</taxon>
        <taxon>Arthropoda</taxon>
        <taxon>Hexapoda</taxon>
        <taxon>Insecta</taxon>
        <taxon>Pterygota</taxon>
        <taxon>Neoptera</taxon>
        <taxon>Paraneoptera</taxon>
        <taxon>Hemiptera</taxon>
        <taxon>Heteroptera</taxon>
        <taxon>Panheteroptera</taxon>
        <taxon>Cimicomorpha</taxon>
        <taxon>Miridae</taxon>
        <taxon>Dicyphina</taxon>
        <taxon>Nesidiocoris</taxon>
    </lineage>
</organism>
<dbReference type="InterPro" id="IPR042236">
    <property type="entry name" value="PI3K_accessory_sf"/>
</dbReference>
<proteinExistence type="inferred from homology"/>
<dbReference type="InterPro" id="IPR001683">
    <property type="entry name" value="PX_dom"/>
</dbReference>
<dbReference type="SUPFAM" id="SSF64268">
    <property type="entry name" value="PX domain"/>
    <property type="match status" value="1"/>
</dbReference>
<evidence type="ECO:0000259" key="11">
    <source>
        <dbReference type="PROSITE" id="PS51547"/>
    </source>
</evidence>
<dbReference type="OrthoDB" id="67688at2759"/>
<dbReference type="GO" id="GO:0005942">
    <property type="term" value="C:phosphatidylinositol 3-kinase complex"/>
    <property type="evidence" value="ECO:0007669"/>
    <property type="project" value="TreeGrafter"/>
</dbReference>
<dbReference type="Pfam" id="PF00168">
    <property type="entry name" value="C2"/>
    <property type="match status" value="1"/>
</dbReference>
<evidence type="ECO:0000256" key="2">
    <source>
        <dbReference type="ARBA" id="ARBA00012073"/>
    </source>
</evidence>
<dbReference type="GO" id="GO:0043491">
    <property type="term" value="P:phosphatidylinositol 3-kinase/protein kinase B signal transduction"/>
    <property type="evidence" value="ECO:0007669"/>
    <property type="project" value="TreeGrafter"/>
</dbReference>
<dbReference type="Proteomes" id="UP000479000">
    <property type="component" value="Unassembled WGS sequence"/>
</dbReference>
<evidence type="ECO:0000256" key="5">
    <source>
        <dbReference type="PROSITE-ProRule" id="PRU00880"/>
    </source>
</evidence>
<sequence length="1088" mass="123942">NCKIKLVSQNQRSLSVTSQNSYLDQISRPRPGDTTDSMEQISSRPIPSPREDISRHAIAQTAQNNNLSHATSSIRCQHMFNNSYIMNSYSLPRPPGPASLTVNAQQKPALVGEDQEGSIYEAYDPFDFLYSAPSSESCCSEPIYSTISKDISSPQHGPPLPPRNSAPVYAIPSKLFLQTQLNSWTKPEILDEDNIYSEVILGNYSSANNISYYCDQIRAAVQLLIQMYCHMYRVDFHLSVPPVAAIGNERELSEIHNTTLIHTGCIQRACPAWNYDSFRIDAQIFHGTRPLGIKTSSPNLTEFNSFQPRIIFDAWHNFDTTPVSLLPRESRIVITIYGISYNDGQDQTSPQQVELGWASIQLFNYSGPKMAEREILWEKRHYLLNHPQALPKVLLAAQSWDFSSLRDLHSMVHYWAPMDPISALQLLLPCFPDNTVRSKAVEWIEGLTQDQFVDYLPQIVQALKYENYEASALVRLLLDRCLTSPRAAHRLYWLLVHELPGDTPQNTCEQQSSEEKSRVCEARYFQRLQLVLRALLAISGGALRKAFMGQQLLVQGLAGVADNVKSSKEATRMTTLSQGLHNVHAALVSSPTCLPLSPSLFVSGIHVRSSSYFPSNTLPLKINFTNQEDNIVPAIFKVGDDLQQDMLTLQMIHLMDKLWLKEGLDLKMVTFACVPTGHKKRDRSPFVLTSDMAYVINGGDKPSARFHHFVDLCCQAFNIVRNEGNIILNLFMLMASSGAGGLTVDSIRYVQSALMPTLSNAEAAATFARKIQSSLKSWFTQFNFFLHNLAQLRFSGEHSDGELLSFVPKAYSMQQEGRLKSVEVFNYQKRYDPEKYYMYILKVERANQPDPSYLFRSYKEFCELQHKIGILFPLAKCYSLHGTSLHVGRSNIKQVAAKRMVEIKKFLTSLFKMADEICHSDLVYTFFHPLLRDQQESSIHQLKVKERKKNRLLHNDPHVIKGKIKLSIHYEKDTLWVMVQHVQELNYLANGQEPSTYVKVYLLPDPTKDTKRKTKVIKKNCHPSFMEMLEYRVPGGLDRIRQRYLQATVWNYDTLQENEFFGGTVIKLSDIDLSQETTQWYPLGNVHR</sequence>
<gene>
    <name evidence="12" type="ORF">NTEN_LOCUS12941</name>
</gene>
<dbReference type="SMART" id="SM00312">
    <property type="entry name" value="PX"/>
    <property type="match status" value="1"/>
</dbReference>
<dbReference type="InterPro" id="IPR000008">
    <property type="entry name" value="C2_dom"/>
</dbReference>
<reference evidence="12 13" key="1">
    <citation type="submission" date="2020-02" db="EMBL/GenBank/DDBJ databases">
        <authorList>
            <person name="Ferguson B K."/>
        </authorList>
    </citation>
    <scope>NUCLEOTIDE SEQUENCE [LARGE SCALE GENOMIC DNA]</scope>
</reference>
<evidence type="ECO:0000259" key="10">
    <source>
        <dbReference type="PROSITE" id="PS51545"/>
    </source>
</evidence>
<evidence type="ECO:0000259" key="8">
    <source>
        <dbReference type="PROSITE" id="PS50195"/>
    </source>
</evidence>
<keyword evidence="3" id="KW-0808">Transferase</keyword>
<dbReference type="InterPro" id="IPR035892">
    <property type="entry name" value="C2_domain_sf"/>
</dbReference>
<dbReference type="SMART" id="SM00142">
    <property type="entry name" value="PI3K_C2"/>
    <property type="match status" value="1"/>
</dbReference>
<dbReference type="Gene3D" id="1.25.40.70">
    <property type="entry name" value="Phosphatidylinositol 3-kinase, accessory domain (PIK)"/>
    <property type="match status" value="1"/>
</dbReference>
<comment type="catalytic activity">
    <reaction evidence="1">
        <text>a 1,2-diacyl-sn-glycero-3-phospho-(1D-myo-inositol) + ATP = a 1,2-diacyl-sn-glycero-3-phospho-(1D-myo-inositol-3-phosphate) + ADP + H(+)</text>
        <dbReference type="Rhea" id="RHEA:12709"/>
        <dbReference type="ChEBI" id="CHEBI:15378"/>
        <dbReference type="ChEBI" id="CHEBI:30616"/>
        <dbReference type="ChEBI" id="CHEBI:57880"/>
        <dbReference type="ChEBI" id="CHEBI:58088"/>
        <dbReference type="ChEBI" id="CHEBI:456216"/>
        <dbReference type="EC" id="2.7.1.137"/>
    </reaction>
</comment>
<dbReference type="Gene3D" id="3.30.1010.10">
    <property type="entry name" value="Phosphatidylinositol 3-kinase Catalytic Subunit, Chain A, domain 4"/>
    <property type="match status" value="1"/>
</dbReference>
<evidence type="ECO:0000259" key="9">
    <source>
        <dbReference type="PROSITE" id="PS50290"/>
    </source>
</evidence>
<dbReference type="Pfam" id="PF00454">
    <property type="entry name" value="PI3_PI4_kinase"/>
    <property type="match status" value="2"/>
</dbReference>
<evidence type="ECO:0000313" key="12">
    <source>
        <dbReference type="EMBL" id="CAB0007671.1"/>
    </source>
</evidence>
<dbReference type="GO" id="GO:0016477">
    <property type="term" value="P:cell migration"/>
    <property type="evidence" value="ECO:0007669"/>
    <property type="project" value="TreeGrafter"/>
</dbReference>
<dbReference type="GO" id="GO:0035091">
    <property type="term" value="F:phosphatidylinositol binding"/>
    <property type="evidence" value="ECO:0007669"/>
    <property type="project" value="InterPro"/>
</dbReference>
<feature type="domain" description="PX" evidence="8">
    <location>
        <begin position="817"/>
        <end position="934"/>
    </location>
</feature>
<feature type="compositionally biased region" description="Polar residues" evidence="6">
    <location>
        <begin position="34"/>
        <end position="45"/>
    </location>
</feature>
<feature type="domain" description="C2" evidence="7">
    <location>
        <begin position="960"/>
        <end position="1081"/>
    </location>
</feature>
<dbReference type="Pfam" id="PF00792">
    <property type="entry name" value="PI3K_C2"/>
    <property type="match status" value="1"/>
</dbReference>
<dbReference type="CDD" id="cd08381">
    <property type="entry name" value="C2B_PI3K_class_II"/>
    <property type="match status" value="1"/>
</dbReference>
<dbReference type="PROSITE" id="PS50195">
    <property type="entry name" value="PX"/>
    <property type="match status" value="1"/>
</dbReference>
<comment type="similarity">
    <text evidence="5">Belongs to the PI3/PI4-kinase family.</text>
</comment>
<dbReference type="PANTHER" id="PTHR10048:SF14">
    <property type="entry name" value="LD28067P"/>
    <property type="match status" value="1"/>
</dbReference>
<feature type="region of interest" description="Disordered" evidence="6">
    <location>
        <begin position="7"/>
        <end position="51"/>
    </location>
</feature>
<dbReference type="SMART" id="SM00239">
    <property type="entry name" value="C2"/>
    <property type="match status" value="1"/>
</dbReference>
<dbReference type="GO" id="GO:0016303">
    <property type="term" value="F:1-phosphatidylinositol-3-kinase activity"/>
    <property type="evidence" value="ECO:0007669"/>
    <property type="project" value="UniProtKB-EC"/>
</dbReference>
<dbReference type="SUPFAM" id="SSF48371">
    <property type="entry name" value="ARM repeat"/>
    <property type="match status" value="1"/>
</dbReference>
<dbReference type="InterPro" id="IPR011009">
    <property type="entry name" value="Kinase-like_dom_sf"/>
</dbReference>
<dbReference type="Gene3D" id="3.30.1520.10">
    <property type="entry name" value="Phox-like domain"/>
    <property type="match status" value="1"/>
</dbReference>
<dbReference type="SUPFAM" id="SSF56112">
    <property type="entry name" value="Protein kinase-like (PK-like)"/>
    <property type="match status" value="1"/>
</dbReference>
<evidence type="ECO:0000259" key="7">
    <source>
        <dbReference type="PROSITE" id="PS50004"/>
    </source>
</evidence>
<dbReference type="InterPro" id="IPR001263">
    <property type="entry name" value="PI3K_accessory_dom"/>
</dbReference>
<dbReference type="EC" id="2.7.1.137" evidence="2"/>
<dbReference type="Pfam" id="PF00787">
    <property type="entry name" value="PX"/>
    <property type="match status" value="1"/>
</dbReference>
<dbReference type="SUPFAM" id="SSF49562">
    <property type="entry name" value="C2 domain (Calcium/lipid-binding domain, CaLB)"/>
    <property type="match status" value="2"/>
</dbReference>
<dbReference type="FunFam" id="3.30.1520.10:FF:000006">
    <property type="entry name" value="Phosphatidylinositol 4-phosphate 3-kinase C2 domain-containing subunit alpha"/>
    <property type="match status" value="1"/>
</dbReference>
<feature type="domain" description="PIK helical" evidence="10">
    <location>
        <begin position="342"/>
        <end position="522"/>
    </location>
</feature>
<dbReference type="InterPro" id="IPR036871">
    <property type="entry name" value="PX_dom_sf"/>
</dbReference>
<dbReference type="GO" id="GO:0005886">
    <property type="term" value="C:plasma membrane"/>
    <property type="evidence" value="ECO:0007669"/>
    <property type="project" value="TreeGrafter"/>
</dbReference>
<dbReference type="PROSITE" id="PS50004">
    <property type="entry name" value="C2"/>
    <property type="match status" value="1"/>
</dbReference>
<accession>A0A6H5GTE6</accession>
<dbReference type="PROSITE" id="PS51547">
    <property type="entry name" value="C2_PI3K"/>
    <property type="match status" value="1"/>
</dbReference>
<feature type="domain" description="C2 PI3K-type" evidence="11">
    <location>
        <begin position="255"/>
        <end position="415"/>
    </location>
</feature>
<dbReference type="EMBL" id="CADCXU010019165">
    <property type="protein sequence ID" value="CAB0007671.1"/>
    <property type="molecule type" value="Genomic_DNA"/>
</dbReference>
<dbReference type="PROSITE" id="PS50290">
    <property type="entry name" value="PI3_4_KINASE_3"/>
    <property type="match status" value="1"/>
</dbReference>
<dbReference type="FunFam" id="1.25.40.70:FF:000014">
    <property type="entry name" value="Phosphatidylinositol-4-phosphate 3-kinase C2 domain-containing subunit beta"/>
    <property type="match status" value="1"/>
</dbReference>
<dbReference type="InterPro" id="IPR002420">
    <property type="entry name" value="PI3K-type_C2_dom"/>
</dbReference>
<evidence type="ECO:0000256" key="3">
    <source>
        <dbReference type="ARBA" id="ARBA00022679"/>
    </source>
</evidence>
<dbReference type="GO" id="GO:0048015">
    <property type="term" value="P:phosphatidylinositol-mediated signaling"/>
    <property type="evidence" value="ECO:0007669"/>
    <property type="project" value="TreeGrafter"/>
</dbReference>
<feature type="compositionally biased region" description="Polar residues" evidence="6">
    <location>
        <begin position="7"/>
        <end position="24"/>
    </location>
</feature>
<evidence type="ECO:0000256" key="6">
    <source>
        <dbReference type="SAM" id="MobiDB-lite"/>
    </source>
</evidence>
<dbReference type="PROSITE" id="PS51545">
    <property type="entry name" value="PIK_HELICAL"/>
    <property type="match status" value="1"/>
</dbReference>
<keyword evidence="4" id="KW-0418">Kinase</keyword>
<dbReference type="PANTHER" id="PTHR10048">
    <property type="entry name" value="PHOSPHATIDYLINOSITOL KINASE"/>
    <property type="match status" value="1"/>
</dbReference>
<dbReference type="FunFam" id="3.30.1010.10:FF:000001">
    <property type="entry name" value="Phosphatidylinositol 4-phosphate 3-kinase C2 domain-containing subunit beta"/>
    <property type="match status" value="1"/>
</dbReference>
<keyword evidence="13" id="KW-1185">Reference proteome</keyword>
<protein>
    <recommendedName>
        <fullName evidence="2">phosphatidylinositol 3-kinase</fullName>
        <ecNumber evidence="2">2.7.1.137</ecNumber>
    </recommendedName>
</protein>
<dbReference type="SMART" id="SM00145">
    <property type="entry name" value="PI3Ka"/>
    <property type="match status" value="1"/>
</dbReference>
<dbReference type="GO" id="GO:0035005">
    <property type="term" value="F:1-phosphatidylinositol-4-phosphate 3-kinase activity"/>
    <property type="evidence" value="ECO:0007669"/>
    <property type="project" value="TreeGrafter"/>
</dbReference>
<evidence type="ECO:0000256" key="4">
    <source>
        <dbReference type="ARBA" id="ARBA00022777"/>
    </source>
</evidence>
<name>A0A6H5GTE6_9HEMI</name>
<dbReference type="InterPro" id="IPR015433">
    <property type="entry name" value="PI3/4_kinase"/>
</dbReference>
<dbReference type="SMART" id="SM00146">
    <property type="entry name" value="PI3Kc"/>
    <property type="match status" value="1"/>
</dbReference>
<dbReference type="GO" id="GO:0005737">
    <property type="term" value="C:cytoplasm"/>
    <property type="evidence" value="ECO:0007669"/>
    <property type="project" value="TreeGrafter"/>
</dbReference>
<feature type="domain" description="PI3K/PI4K catalytic" evidence="9">
    <location>
        <begin position="606"/>
        <end position="1088"/>
    </location>
</feature>
<dbReference type="Gene3D" id="2.60.40.150">
    <property type="entry name" value="C2 domain"/>
    <property type="match status" value="2"/>
</dbReference>
<evidence type="ECO:0000256" key="1">
    <source>
        <dbReference type="ARBA" id="ARBA00001498"/>
    </source>
</evidence>
<dbReference type="InterPro" id="IPR016024">
    <property type="entry name" value="ARM-type_fold"/>
</dbReference>
<dbReference type="AlphaFoldDB" id="A0A6H5GTE6"/>
<dbReference type="InterPro" id="IPR000403">
    <property type="entry name" value="PI3/4_kinase_cat_dom"/>
</dbReference>
<evidence type="ECO:0000313" key="13">
    <source>
        <dbReference type="Proteomes" id="UP000479000"/>
    </source>
</evidence>
<feature type="non-terminal residue" evidence="12">
    <location>
        <position position="1"/>
    </location>
</feature>